<dbReference type="Pfam" id="PF05683">
    <property type="entry name" value="Fumerase_C"/>
    <property type="match status" value="1"/>
</dbReference>
<reference evidence="14" key="1">
    <citation type="submission" date="2014-05" db="EMBL/GenBank/DDBJ databases">
        <title>Key roles for freshwater Actinobacteria revealed by deep metagenomic sequencing.</title>
        <authorList>
            <person name="Ghai R."/>
            <person name="Mizuno C.M."/>
            <person name="Picazo A."/>
            <person name="Camacho A."/>
            <person name="Rodriguez-Valera F."/>
        </authorList>
    </citation>
    <scope>NUCLEOTIDE SEQUENCE</scope>
</reference>
<comment type="subunit">
    <text evidence="4">Homodimer.</text>
</comment>
<dbReference type="InterPro" id="IPR051208">
    <property type="entry name" value="Class-I_Fumarase/Tartrate_DH"/>
</dbReference>
<dbReference type="GO" id="GO:0046872">
    <property type="term" value="F:metal ion binding"/>
    <property type="evidence" value="ECO:0007669"/>
    <property type="project" value="UniProtKB-KW"/>
</dbReference>
<accession>A0A094PW71</accession>
<feature type="domain" description="Fe-S hydro-lyase tartrate dehydratase beta-type catalytic" evidence="13">
    <location>
        <begin position="333"/>
        <end position="538"/>
    </location>
</feature>
<keyword evidence="8" id="KW-0479">Metal-binding</keyword>
<sequence>MPNFSYSDLLPLGDDKTKYRLVSKEGVSVVKLGDKEFLQVEPAALEKLTSEAIHDINHYLRAEHLQQLTNIVKDPEASPNDRFVAIDLLKNANIAAGGILPMCQDTGTALVMGKKGQYVLTTGKDEVAISQGIYDAYTTLNLRYSQLAPVTTWEEKNTGNNLPAQIEIYADSDHQDEYNLLYIAKGGGSANKSFLYQETKAVLNPTSFMNWLDEKLRSIGTAACPPYHLAIVIGGTSAEHTVKTAKLASTKYLDSLPTSGDAATGHGFRDVELEQKVLELTRTLGIGAQFGGKYFCHDVRVVRLPRHGASLPIAIAVSCSADRQAKAKITKDGIFLEELERDPAHFLPETTDEHLNDDVVAIDLNQPMSDVLAELSKHPVKSRLSLTGTLVVARDLAHAKIKAMMDEGKPMPEYMQKYAVYYAGPAKTPEGYASGSFGPTTAGRMDSYVDYFQSQSGSMVMLAKGNRSKAVTDACKSHGGFYLGSIGGPAARLALDCITKVEVLDFEELGMEAVWKIDVVDFPAFIVVDDKGNDFFAETSKPMSIGKKPN</sequence>
<dbReference type="PROSITE" id="PS00163">
    <property type="entry name" value="FUMARATE_LYASES"/>
    <property type="match status" value="1"/>
</dbReference>
<comment type="caution">
    <text evidence="14">The sequence shown here is derived from an EMBL/GenBank/DDBJ whole genome shotgun (WGS) entry which is preliminary data.</text>
</comment>
<dbReference type="GO" id="GO:0006099">
    <property type="term" value="P:tricarboxylic acid cycle"/>
    <property type="evidence" value="ECO:0007669"/>
    <property type="project" value="UniProtKB-KW"/>
</dbReference>
<evidence type="ECO:0000256" key="4">
    <source>
        <dbReference type="ARBA" id="ARBA00011738"/>
    </source>
</evidence>
<keyword evidence="10" id="KW-0411">Iron-sulfur</keyword>
<dbReference type="InterPro" id="IPR004647">
    <property type="entry name" value="Fe-S_hydro-lyase_TtdB-typ_cat"/>
</dbReference>
<dbReference type="EMBL" id="JNSK01000148">
    <property type="protein sequence ID" value="KGA13934.1"/>
    <property type="molecule type" value="Genomic_DNA"/>
</dbReference>
<dbReference type="Pfam" id="PF05681">
    <property type="entry name" value="Fumerase"/>
    <property type="match status" value="1"/>
</dbReference>
<keyword evidence="11" id="KW-0456">Lyase</keyword>
<evidence type="ECO:0000256" key="2">
    <source>
        <dbReference type="ARBA" id="ARBA00004859"/>
    </source>
</evidence>
<dbReference type="GO" id="GO:0004333">
    <property type="term" value="F:fumarate hydratase activity"/>
    <property type="evidence" value="ECO:0007669"/>
    <property type="project" value="UniProtKB-EC"/>
</dbReference>
<evidence type="ECO:0000256" key="8">
    <source>
        <dbReference type="ARBA" id="ARBA00022723"/>
    </source>
</evidence>
<evidence type="ECO:0000256" key="1">
    <source>
        <dbReference type="ARBA" id="ARBA00001966"/>
    </source>
</evidence>
<organism evidence="14">
    <name type="scientific">freshwater metagenome</name>
    <dbReference type="NCBI Taxonomy" id="449393"/>
    <lineage>
        <taxon>unclassified sequences</taxon>
        <taxon>metagenomes</taxon>
        <taxon>ecological metagenomes</taxon>
    </lineage>
</organism>
<comment type="cofactor">
    <cofactor evidence="1">
        <name>[4Fe-4S] cluster</name>
        <dbReference type="ChEBI" id="CHEBI:49883"/>
    </cofactor>
</comment>
<dbReference type="EC" id="4.2.1.2" evidence="5"/>
<dbReference type="InterPro" id="IPR020557">
    <property type="entry name" value="Fumarate_lyase_CS"/>
</dbReference>
<dbReference type="GO" id="GO:0051539">
    <property type="term" value="F:4 iron, 4 sulfur cluster binding"/>
    <property type="evidence" value="ECO:0007669"/>
    <property type="project" value="UniProtKB-KW"/>
</dbReference>
<dbReference type="PIRSF" id="PIRSF001394">
    <property type="entry name" value="Fe_dep_fumar_hy"/>
    <property type="match status" value="1"/>
</dbReference>
<evidence type="ECO:0000259" key="13">
    <source>
        <dbReference type="Pfam" id="PF05683"/>
    </source>
</evidence>
<dbReference type="SUPFAM" id="SSF117457">
    <property type="entry name" value="FumA C-terminal domain-like"/>
    <property type="match status" value="1"/>
</dbReference>
<keyword evidence="7" id="KW-0816">Tricarboxylic acid cycle</keyword>
<proteinExistence type="inferred from homology"/>
<keyword evidence="9" id="KW-0408">Iron</keyword>
<dbReference type="AlphaFoldDB" id="A0A094PW71"/>
<dbReference type="NCBIfam" id="TIGR00723">
    <property type="entry name" value="ttdB_fumA_fumB"/>
    <property type="match status" value="1"/>
</dbReference>
<dbReference type="PANTHER" id="PTHR30389:SF0">
    <property type="entry name" value="FUMARATE HYDRATASE CLASS I, AEROBIC"/>
    <property type="match status" value="1"/>
</dbReference>
<evidence type="ECO:0000256" key="6">
    <source>
        <dbReference type="ARBA" id="ARBA00022485"/>
    </source>
</evidence>
<comment type="similarity">
    <text evidence="3">Belongs to the class-I fumarase family.</text>
</comment>
<evidence type="ECO:0000256" key="7">
    <source>
        <dbReference type="ARBA" id="ARBA00022532"/>
    </source>
</evidence>
<gene>
    <name evidence="14" type="ORF">GM50_21155</name>
</gene>
<dbReference type="Gene3D" id="3.20.130.10">
    <property type="entry name" value="Fe-S hydro-lyase, tartrate dehydratase beta-type, catalytic domain"/>
    <property type="match status" value="1"/>
</dbReference>
<feature type="domain" description="Fe-S hydro-lyase tartrate dehydratase alpha-type catalytic" evidence="12">
    <location>
        <begin position="47"/>
        <end position="327"/>
    </location>
</feature>
<dbReference type="InterPro" id="IPR036660">
    <property type="entry name" value="Fe-S_hydroAse_TtdB_cat_sf"/>
</dbReference>
<evidence type="ECO:0000256" key="9">
    <source>
        <dbReference type="ARBA" id="ARBA00023004"/>
    </source>
</evidence>
<dbReference type="InterPro" id="IPR004646">
    <property type="entry name" value="Fe-S_hydro-lyase_TtdA-typ_cat"/>
</dbReference>
<dbReference type="NCBIfam" id="TIGR00722">
    <property type="entry name" value="ttdA_fumA_fumB"/>
    <property type="match status" value="1"/>
</dbReference>
<comment type="pathway">
    <text evidence="2">Carbohydrate metabolism; tricarboxylic acid cycle; (S)-malate from fumarate: step 1/1.</text>
</comment>
<evidence type="ECO:0000256" key="11">
    <source>
        <dbReference type="ARBA" id="ARBA00023239"/>
    </source>
</evidence>
<dbReference type="InterPro" id="IPR011167">
    <property type="entry name" value="Fe_dep_fumarate_hydratase"/>
</dbReference>
<evidence type="ECO:0000313" key="14">
    <source>
        <dbReference type="EMBL" id="KGA13934.1"/>
    </source>
</evidence>
<name>A0A094PW71_9ZZZZ</name>
<protein>
    <recommendedName>
        <fullName evidence="5">fumarate hydratase</fullName>
        <ecNumber evidence="5">4.2.1.2</ecNumber>
    </recommendedName>
</protein>
<evidence type="ECO:0000256" key="3">
    <source>
        <dbReference type="ARBA" id="ARBA00008876"/>
    </source>
</evidence>
<evidence type="ECO:0000256" key="5">
    <source>
        <dbReference type="ARBA" id="ARBA00012921"/>
    </source>
</evidence>
<keyword evidence="6" id="KW-0004">4Fe-4S</keyword>
<evidence type="ECO:0000256" key="10">
    <source>
        <dbReference type="ARBA" id="ARBA00023014"/>
    </source>
</evidence>
<evidence type="ECO:0000259" key="12">
    <source>
        <dbReference type="Pfam" id="PF05681"/>
    </source>
</evidence>
<dbReference type="PANTHER" id="PTHR30389">
    <property type="entry name" value="FUMARATE HYDRATASE-RELATED"/>
    <property type="match status" value="1"/>
</dbReference>